<protein>
    <submittedName>
        <fullName evidence="7">25-hydroxycholesterol 7-alpha-hydroxylase</fullName>
    </submittedName>
</protein>
<keyword evidence="4 5" id="KW-0408">Iron</keyword>
<evidence type="ECO:0000256" key="5">
    <source>
        <dbReference type="PIRSR" id="PIRSR602403-1"/>
    </source>
</evidence>
<dbReference type="GO" id="GO:0020037">
    <property type="term" value="F:heme binding"/>
    <property type="evidence" value="ECO:0007669"/>
    <property type="project" value="InterPro"/>
</dbReference>
<dbReference type="OrthoDB" id="3366823at2759"/>
<dbReference type="AlphaFoldDB" id="A0A8T9BPJ7"/>
<dbReference type="Pfam" id="PF00067">
    <property type="entry name" value="p450"/>
    <property type="match status" value="1"/>
</dbReference>
<keyword evidence="8" id="KW-1185">Reference proteome</keyword>
<dbReference type="SUPFAM" id="SSF48264">
    <property type="entry name" value="Cytochrome P450"/>
    <property type="match status" value="1"/>
</dbReference>
<gene>
    <name evidence="7" type="primary">CYP7B1_1</name>
    <name evidence="7" type="ORF">LARI1_G000379</name>
</gene>
<dbReference type="Proteomes" id="UP000469559">
    <property type="component" value="Unassembled WGS sequence"/>
</dbReference>
<comment type="similarity">
    <text evidence="2">Belongs to the cytochrome P450 family.</text>
</comment>
<dbReference type="InterPro" id="IPR053007">
    <property type="entry name" value="CYP450_monoxygenase_sec-met"/>
</dbReference>
<organism evidence="7 8">
    <name type="scientific">Lachnellula arida</name>
    <dbReference type="NCBI Taxonomy" id="1316785"/>
    <lineage>
        <taxon>Eukaryota</taxon>
        <taxon>Fungi</taxon>
        <taxon>Dikarya</taxon>
        <taxon>Ascomycota</taxon>
        <taxon>Pezizomycotina</taxon>
        <taxon>Leotiomycetes</taxon>
        <taxon>Helotiales</taxon>
        <taxon>Lachnaceae</taxon>
        <taxon>Lachnellula</taxon>
    </lineage>
</organism>
<dbReference type="EMBL" id="QGMF01000003">
    <property type="protein sequence ID" value="TVY21928.1"/>
    <property type="molecule type" value="Genomic_DNA"/>
</dbReference>
<keyword evidence="5" id="KW-0349">Heme</keyword>
<feature type="binding site" description="axial binding residue" evidence="5">
    <location>
        <position position="439"/>
    </location>
    <ligand>
        <name>heme</name>
        <dbReference type="ChEBI" id="CHEBI:30413"/>
    </ligand>
    <ligandPart>
        <name>Fe</name>
        <dbReference type="ChEBI" id="CHEBI:18248"/>
    </ligandPart>
</feature>
<feature type="signal peptide" evidence="6">
    <location>
        <begin position="1"/>
        <end position="27"/>
    </location>
</feature>
<dbReference type="PANTHER" id="PTHR47582">
    <property type="entry name" value="P450, PUTATIVE (EUROFUNG)-RELATED"/>
    <property type="match status" value="1"/>
</dbReference>
<dbReference type="GO" id="GO:0004497">
    <property type="term" value="F:monooxygenase activity"/>
    <property type="evidence" value="ECO:0007669"/>
    <property type="project" value="InterPro"/>
</dbReference>
<evidence type="ECO:0000256" key="3">
    <source>
        <dbReference type="ARBA" id="ARBA00022723"/>
    </source>
</evidence>
<dbReference type="PRINTS" id="PR00465">
    <property type="entry name" value="EP450IV"/>
</dbReference>
<dbReference type="Gene3D" id="1.10.630.10">
    <property type="entry name" value="Cytochrome P450"/>
    <property type="match status" value="1"/>
</dbReference>
<dbReference type="InterPro" id="IPR001128">
    <property type="entry name" value="Cyt_P450"/>
</dbReference>
<sequence>MEFSGPQAFVLLVTMLVLFLIIKLLEPLRDAEEPPYIEPTIPLVGHAIGLLQRKYDYYTDLGNANKLPIFTLALPGMPKNRVYIINSSNLVLAIEKLPKKLSFWFVQAIFTVGMAGLSKRTAQVLQDNILGTEDRPSLFMDGMMEFHKYLKPGEALDRMTRLSTSSLADSIERQFVGKNTTKSIELWAWVHKEMATAITRGAYGPQNPYDDPEIREAFSALETNVVGLISFPFPKWTAATAYKGRTKLVNAFRRYHISNGIQGASAYIQGSGNIASQHKLPILDKARLDAVGGHAILANTIPTAFWTLYHIFSDQSLLEEVRDAVKPLVSSKEMEHGNWKHEIDITKIREIPILKSVLYESLRHYGSGTGTRIVVEDTLLEDRYKLKKGTFIFMPNMLYHQNREIWGDDVDSFNAHRFSTGKHYNSGAFRGFGGGANLCPGRFFAMNEIFACCAMMVLRFDLRPSRGAGREWRHPGTDGSNMSLLVNPPKETVYADVIEKPGWALGEWIFKL</sequence>
<evidence type="ECO:0000313" key="8">
    <source>
        <dbReference type="Proteomes" id="UP000469559"/>
    </source>
</evidence>
<dbReference type="GO" id="GO:0005506">
    <property type="term" value="F:iron ion binding"/>
    <property type="evidence" value="ECO:0007669"/>
    <property type="project" value="InterPro"/>
</dbReference>
<evidence type="ECO:0000256" key="2">
    <source>
        <dbReference type="ARBA" id="ARBA00010617"/>
    </source>
</evidence>
<evidence type="ECO:0000256" key="1">
    <source>
        <dbReference type="ARBA" id="ARBA00001971"/>
    </source>
</evidence>
<keyword evidence="6" id="KW-0732">Signal</keyword>
<dbReference type="InterPro" id="IPR002403">
    <property type="entry name" value="Cyt_P450_E_grp-IV"/>
</dbReference>
<comment type="cofactor">
    <cofactor evidence="1 5">
        <name>heme</name>
        <dbReference type="ChEBI" id="CHEBI:30413"/>
    </cofactor>
</comment>
<accession>A0A8T9BPJ7</accession>
<reference evidence="7 8" key="1">
    <citation type="submission" date="2018-05" db="EMBL/GenBank/DDBJ databases">
        <title>Whole genome sequencing for identification of molecular markers to develop diagnostic detection tools for the regulated plant pathogen Lachnellula willkommii.</title>
        <authorList>
            <person name="Giroux E."/>
            <person name="Bilodeau G."/>
        </authorList>
    </citation>
    <scope>NUCLEOTIDE SEQUENCE [LARGE SCALE GENOMIC DNA]</scope>
    <source>
        <strain evidence="7 8">CBS 203.66</strain>
    </source>
</reference>
<dbReference type="InterPro" id="IPR036396">
    <property type="entry name" value="Cyt_P450_sf"/>
</dbReference>
<dbReference type="GO" id="GO:0016705">
    <property type="term" value="F:oxidoreductase activity, acting on paired donors, with incorporation or reduction of molecular oxygen"/>
    <property type="evidence" value="ECO:0007669"/>
    <property type="project" value="InterPro"/>
</dbReference>
<feature type="chain" id="PRO_5035747181" evidence="6">
    <location>
        <begin position="28"/>
        <end position="512"/>
    </location>
</feature>
<name>A0A8T9BPJ7_9HELO</name>
<evidence type="ECO:0000256" key="4">
    <source>
        <dbReference type="ARBA" id="ARBA00023004"/>
    </source>
</evidence>
<proteinExistence type="inferred from homology"/>
<comment type="caution">
    <text evidence="7">The sequence shown here is derived from an EMBL/GenBank/DDBJ whole genome shotgun (WGS) entry which is preliminary data.</text>
</comment>
<dbReference type="PANTHER" id="PTHR47582:SF1">
    <property type="entry name" value="P450, PUTATIVE (EUROFUNG)-RELATED"/>
    <property type="match status" value="1"/>
</dbReference>
<evidence type="ECO:0000256" key="6">
    <source>
        <dbReference type="SAM" id="SignalP"/>
    </source>
</evidence>
<keyword evidence="3 5" id="KW-0479">Metal-binding</keyword>
<dbReference type="CDD" id="cd11040">
    <property type="entry name" value="CYP7_CYP8-like"/>
    <property type="match status" value="1"/>
</dbReference>
<evidence type="ECO:0000313" key="7">
    <source>
        <dbReference type="EMBL" id="TVY21928.1"/>
    </source>
</evidence>